<feature type="site" description="Lowers pKa of active site Tyr" evidence="10">
    <location>
        <position position="124"/>
    </location>
</feature>
<proteinExistence type="inferred from homology"/>
<evidence type="ECO:0000256" key="7">
    <source>
        <dbReference type="ARBA" id="ARBA00049485"/>
    </source>
</evidence>
<dbReference type="PANTHER" id="PTHR43827:SF3">
    <property type="entry name" value="NADP-DEPENDENT OXIDOREDUCTASE DOMAIN-CONTAINING PROTEIN"/>
    <property type="match status" value="1"/>
</dbReference>
<dbReference type="InterPro" id="IPR018170">
    <property type="entry name" value="Aldo/ket_reductase_CS"/>
</dbReference>
<dbReference type="OrthoDB" id="416253at2759"/>
<dbReference type="GeneID" id="27358417"/>
<dbReference type="Pfam" id="PF00248">
    <property type="entry name" value="Aldo_ket_red"/>
    <property type="match status" value="1"/>
</dbReference>
<dbReference type="PANTHER" id="PTHR43827">
    <property type="entry name" value="2,5-DIKETO-D-GLUCONIC ACID REDUCTASE"/>
    <property type="match status" value="1"/>
</dbReference>
<accession>A0A0D2E4V5</accession>
<dbReference type="InterPro" id="IPR020471">
    <property type="entry name" value="AKR"/>
</dbReference>
<keyword evidence="13" id="KW-1185">Reference proteome</keyword>
<evidence type="ECO:0000256" key="2">
    <source>
        <dbReference type="ARBA" id="ARBA00012845"/>
    </source>
</evidence>
<dbReference type="CDD" id="cd19120">
    <property type="entry name" value="AKR_AKR3C2-3"/>
    <property type="match status" value="1"/>
</dbReference>
<evidence type="ECO:0000256" key="1">
    <source>
        <dbReference type="ARBA" id="ARBA00007905"/>
    </source>
</evidence>
<evidence type="ECO:0000256" key="9">
    <source>
        <dbReference type="PIRSR" id="PIRSR000097-2"/>
    </source>
</evidence>
<dbReference type="InterPro" id="IPR044494">
    <property type="entry name" value="AKR3C2/3"/>
</dbReference>
<dbReference type="HOGENOM" id="CLU_023205_0_3_1"/>
<feature type="domain" description="NADP-dependent oxidoreductase" evidence="11">
    <location>
        <begin position="59"/>
        <end position="315"/>
    </location>
</feature>
<evidence type="ECO:0000256" key="6">
    <source>
        <dbReference type="ARBA" id="ARBA00047534"/>
    </source>
</evidence>
<evidence type="ECO:0000256" key="8">
    <source>
        <dbReference type="PIRSR" id="PIRSR000097-1"/>
    </source>
</evidence>
<dbReference type="InterPro" id="IPR023210">
    <property type="entry name" value="NADP_OxRdtase_dom"/>
</dbReference>
<comment type="function">
    <text evidence="5">Catalyzes the initial reaction in the xylose utilization pathway by reducing D-xylose into xylitol. Xylose is a major component of hemicelluloses such as xylan. Most fungi utilize D-xylose via three enzymatic reactions, xylose reductase (XR), xylitol dehydrogenase (XDH), and xylulokinase, to form xylulose 5-phosphate, which enters pentose phosphate pathway.</text>
</comment>
<comment type="catalytic activity">
    <reaction evidence="7">
        <text>xylitol + NAD(+) = D-xylose + NADH + H(+)</text>
        <dbReference type="Rhea" id="RHEA:27441"/>
        <dbReference type="ChEBI" id="CHEBI:15378"/>
        <dbReference type="ChEBI" id="CHEBI:17151"/>
        <dbReference type="ChEBI" id="CHEBI:53455"/>
        <dbReference type="ChEBI" id="CHEBI:57540"/>
        <dbReference type="ChEBI" id="CHEBI:57945"/>
        <dbReference type="EC" id="1.1.1.307"/>
    </reaction>
</comment>
<dbReference type="STRING" id="215243.A0A0D2E4V5"/>
<dbReference type="SUPFAM" id="SSF51430">
    <property type="entry name" value="NAD(P)-linked oxidoreductase"/>
    <property type="match status" value="1"/>
</dbReference>
<dbReference type="EMBL" id="KN847336">
    <property type="protein sequence ID" value="KIW42834.1"/>
    <property type="molecule type" value="Genomic_DNA"/>
</dbReference>
<keyword evidence="3" id="KW-0521">NADP</keyword>
<protein>
    <recommendedName>
        <fullName evidence="2">D-xylose reductase [NAD(P)H]</fullName>
        <ecNumber evidence="2">1.1.1.307</ecNumber>
    </recommendedName>
</protein>
<dbReference type="VEuPathDB" id="FungiDB:PV06_06343"/>
<dbReference type="InterPro" id="IPR036812">
    <property type="entry name" value="NAD(P)_OxRdtase_dom_sf"/>
</dbReference>
<gene>
    <name evidence="12" type="ORF">PV06_06343</name>
</gene>
<dbReference type="Proteomes" id="UP000053342">
    <property type="component" value="Unassembled WGS sequence"/>
</dbReference>
<dbReference type="PROSITE" id="PS00062">
    <property type="entry name" value="ALDOKETO_REDUCTASE_2"/>
    <property type="match status" value="1"/>
</dbReference>
<dbReference type="GO" id="GO:0016652">
    <property type="term" value="F:oxidoreductase activity, acting on NAD(P)H as acceptor"/>
    <property type="evidence" value="ECO:0007669"/>
    <property type="project" value="InterPro"/>
</dbReference>
<organism evidence="12 13">
    <name type="scientific">Exophiala oligosperma</name>
    <dbReference type="NCBI Taxonomy" id="215243"/>
    <lineage>
        <taxon>Eukaryota</taxon>
        <taxon>Fungi</taxon>
        <taxon>Dikarya</taxon>
        <taxon>Ascomycota</taxon>
        <taxon>Pezizomycotina</taxon>
        <taxon>Eurotiomycetes</taxon>
        <taxon>Chaetothyriomycetidae</taxon>
        <taxon>Chaetothyriales</taxon>
        <taxon>Herpotrichiellaceae</taxon>
        <taxon>Exophiala</taxon>
    </lineage>
</organism>
<dbReference type="Gene3D" id="3.20.20.100">
    <property type="entry name" value="NADP-dependent oxidoreductase domain"/>
    <property type="match status" value="1"/>
</dbReference>
<evidence type="ECO:0000256" key="3">
    <source>
        <dbReference type="ARBA" id="ARBA00022857"/>
    </source>
</evidence>
<name>A0A0D2E4V5_9EURO</name>
<dbReference type="FunFam" id="3.20.20.100:FF:000002">
    <property type="entry name" value="2,5-diketo-D-gluconic acid reductase A"/>
    <property type="match status" value="1"/>
</dbReference>
<evidence type="ECO:0000313" key="12">
    <source>
        <dbReference type="EMBL" id="KIW42834.1"/>
    </source>
</evidence>
<dbReference type="RefSeq" id="XP_016263050.1">
    <property type="nucleotide sequence ID" value="XM_016407446.1"/>
</dbReference>
<feature type="binding site" evidence="9">
    <location>
        <position position="157"/>
    </location>
    <ligand>
        <name>substrate</name>
    </ligand>
</feature>
<evidence type="ECO:0000256" key="5">
    <source>
        <dbReference type="ARBA" id="ARBA00025065"/>
    </source>
</evidence>
<keyword evidence="4" id="KW-0560">Oxidoreductase</keyword>
<evidence type="ECO:0000256" key="4">
    <source>
        <dbReference type="ARBA" id="ARBA00023002"/>
    </source>
</evidence>
<feature type="active site" description="Proton donor" evidence="8">
    <location>
        <position position="99"/>
    </location>
</feature>
<dbReference type="AlphaFoldDB" id="A0A0D2E4V5"/>
<dbReference type="PRINTS" id="PR00069">
    <property type="entry name" value="ALDKETRDTASE"/>
</dbReference>
<reference evidence="12 13" key="1">
    <citation type="submission" date="2015-01" db="EMBL/GenBank/DDBJ databases">
        <title>The Genome Sequence of Exophiala oligosperma CBS72588.</title>
        <authorList>
            <consortium name="The Broad Institute Genomics Platform"/>
            <person name="Cuomo C."/>
            <person name="de Hoog S."/>
            <person name="Gorbushina A."/>
            <person name="Stielow B."/>
            <person name="Teixiera M."/>
            <person name="Abouelleil A."/>
            <person name="Chapman S.B."/>
            <person name="Priest M."/>
            <person name="Young S.K."/>
            <person name="Wortman J."/>
            <person name="Nusbaum C."/>
            <person name="Birren B."/>
        </authorList>
    </citation>
    <scope>NUCLEOTIDE SEQUENCE [LARGE SCALE GENOMIC DNA]</scope>
    <source>
        <strain evidence="12 13">CBS 72588</strain>
    </source>
</reference>
<dbReference type="EC" id="1.1.1.307" evidence="2"/>
<evidence type="ECO:0000256" key="10">
    <source>
        <dbReference type="PIRSR" id="PIRSR000097-3"/>
    </source>
</evidence>
<dbReference type="PIRSF" id="PIRSF000097">
    <property type="entry name" value="AKR"/>
    <property type="match status" value="1"/>
</dbReference>
<sequence>MYMRRCHPSFLSGRSASVSIRASILPRHHLRHSFSTTMAKLELSVPDLTLPDGNKIPMIGFGTGTAWYKAPGAKDQACIDATKTAIKVGYTHLDGAEMYNTEEELGDAIRASKVPREKLFVTTKVDDSKDSINDIPAALDRSLKNMGLEYVDLYLIHSPFFAKGDKQRLQKAWAEMEQVAAAGKAKSIGVSNFLKEHLDTILETCKVRPAINQIEFHPYLQHGDLLAYHKSKDIKVSAYAPQTPVTRAKGGPLDGYLDSLSKKYAVNPGEILLRWCVDQNVVAITTSSKEQRLSDMLRIFTFTLTPKEVEEISDLGKQHHFRAFWGHIFDANDKS</sequence>
<evidence type="ECO:0000259" key="11">
    <source>
        <dbReference type="Pfam" id="PF00248"/>
    </source>
</evidence>
<comment type="similarity">
    <text evidence="1">Belongs to the aldo/keto reductase family.</text>
</comment>
<comment type="catalytic activity">
    <reaction evidence="6">
        <text>xylitol + NADP(+) = D-xylose + NADPH + H(+)</text>
        <dbReference type="Rhea" id="RHEA:27445"/>
        <dbReference type="ChEBI" id="CHEBI:15378"/>
        <dbReference type="ChEBI" id="CHEBI:17151"/>
        <dbReference type="ChEBI" id="CHEBI:53455"/>
        <dbReference type="ChEBI" id="CHEBI:57783"/>
        <dbReference type="ChEBI" id="CHEBI:58349"/>
        <dbReference type="EC" id="1.1.1.307"/>
    </reaction>
</comment>
<evidence type="ECO:0000313" key="13">
    <source>
        <dbReference type="Proteomes" id="UP000053342"/>
    </source>
</evidence>
<dbReference type="GO" id="GO:0016616">
    <property type="term" value="F:oxidoreductase activity, acting on the CH-OH group of donors, NAD or NADP as acceptor"/>
    <property type="evidence" value="ECO:0007669"/>
    <property type="project" value="UniProtKB-ARBA"/>
</dbReference>